<keyword evidence="3" id="KW-1185">Reference proteome</keyword>
<organism evidence="2 3">
    <name type="scientific">Trematosphaeria pertusa</name>
    <dbReference type="NCBI Taxonomy" id="390896"/>
    <lineage>
        <taxon>Eukaryota</taxon>
        <taxon>Fungi</taxon>
        <taxon>Dikarya</taxon>
        <taxon>Ascomycota</taxon>
        <taxon>Pezizomycotina</taxon>
        <taxon>Dothideomycetes</taxon>
        <taxon>Pleosporomycetidae</taxon>
        <taxon>Pleosporales</taxon>
        <taxon>Massarineae</taxon>
        <taxon>Trematosphaeriaceae</taxon>
        <taxon>Trematosphaeria</taxon>
    </lineage>
</organism>
<keyword evidence="1" id="KW-0732">Signal</keyword>
<evidence type="ECO:0000313" key="3">
    <source>
        <dbReference type="Proteomes" id="UP000800094"/>
    </source>
</evidence>
<name>A0A6A6IHM5_9PLEO</name>
<feature type="signal peptide" evidence="1">
    <location>
        <begin position="1"/>
        <end position="20"/>
    </location>
</feature>
<dbReference type="Proteomes" id="UP000800094">
    <property type="component" value="Unassembled WGS sequence"/>
</dbReference>
<dbReference type="RefSeq" id="XP_033684396.1">
    <property type="nucleotide sequence ID" value="XM_033822000.1"/>
</dbReference>
<dbReference type="OrthoDB" id="4820608at2759"/>
<evidence type="ECO:0008006" key="4">
    <source>
        <dbReference type="Google" id="ProtNLM"/>
    </source>
</evidence>
<reference evidence="2" key="1">
    <citation type="journal article" date="2020" name="Stud. Mycol.">
        <title>101 Dothideomycetes genomes: a test case for predicting lifestyles and emergence of pathogens.</title>
        <authorList>
            <person name="Haridas S."/>
            <person name="Albert R."/>
            <person name="Binder M."/>
            <person name="Bloem J."/>
            <person name="Labutti K."/>
            <person name="Salamov A."/>
            <person name="Andreopoulos B."/>
            <person name="Baker S."/>
            <person name="Barry K."/>
            <person name="Bills G."/>
            <person name="Bluhm B."/>
            <person name="Cannon C."/>
            <person name="Castanera R."/>
            <person name="Culley D."/>
            <person name="Daum C."/>
            <person name="Ezra D."/>
            <person name="Gonzalez J."/>
            <person name="Henrissat B."/>
            <person name="Kuo A."/>
            <person name="Liang C."/>
            <person name="Lipzen A."/>
            <person name="Lutzoni F."/>
            <person name="Magnuson J."/>
            <person name="Mondo S."/>
            <person name="Nolan M."/>
            <person name="Ohm R."/>
            <person name="Pangilinan J."/>
            <person name="Park H.-J."/>
            <person name="Ramirez L."/>
            <person name="Alfaro M."/>
            <person name="Sun H."/>
            <person name="Tritt A."/>
            <person name="Yoshinaga Y."/>
            <person name="Zwiers L.-H."/>
            <person name="Turgeon B."/>
            <person name="Goodwin S."/>
            <person name="Spatafora J."/>
            <person name="Crous P."/>
            <person name="Grigoriev I."/>
        </authorList>
    </citation>
    <scope>NUCLEOTIDE SEQUENCE</scope>
    <source>
        <strain evidence="2">CBS 122368</strain>
    </source>
</reference>
<gene>
    <name evidence="2" type="ORF">BU26DRAFT_318047</name>
</gene>
<proteinExistence type="predicted"/>
<accession>A0A6A6IHM5</accession>
<dbReference type="GeneID" id="54575330"/>
<dbReference type="AlphaFoldDB" id="A0A6A6IHM5"/>
<feature type="chain" id="PRO_5025331170" description="Ubiquitin 3 binding protein But2 C-terminal domain-containing protein" evidence="1">
    <location>
        <begin position="21"/>
        <end position="202"/>
    </location>
</feature>
<evidence type="ECO:0000313" key="2">
    <source>
        <dbReference type="EMBL" id="KAF2249392.1"/>
    </source>
</evidence>
<sequence>MHFSTIFAIALAGSSKIVQAIIYNQQVADMYDDLGNTGVGPIPLNSNGGINYNNFKYVTVNGTLPQLTGVLPQSGRNVALLLMPAVGSFAASDRCFVLEQFHFGCTTTNVEPAANVPLQCRLSVTAYGADNGVVGSQEFTFTPNGLLRSTMDPANVSLPPAQLVLVEATILNLPPNLGSALTAVLFDDVTYTQYVDSLNCGF</sequence>
<dbReference type="EMBL" id="ML987195">
    <property type="protein sequence ID" value="KAF2249392.1"/>
    <property type="molecule type" value="Genomic_DNA"/>
</dbReference>
<evidence type="ECO:0000256" key="1">
    <source>
        <dbReference type="SAM" id="SignalP"/>
    </source>
</evidence>
<protein>
    <recommendedName>
        <fullName evidence="4">Ubiquitin 3 binding protein But2 C-terminal domain-containing protein</fullName>
    </recommendedName>
</protein>